<comment type="caution">
    <text evidence="2">The sequence shown here is derived from an EMBL/GenBank/DDBJ whole genome shotgun (WGS) entry which is preliminary data.</text>
</comment>
<dbReference type="Pfam" id="PF07727">
    <property type="entry name" value="RVT_2"/>
    <property type="match status" value="1"/>
</dbReference>
<sequence>MAMEAGFTAHRTNATLKRHETGVIVRFKTRLVEKGYAQEPGGDYNFTYAPVVNGASLRIFASRAKELDYTIEQCDTDTAFLYGEVEERVFLAIPQGLEVDDPDAVVFQLDKSLYGLKQSAAVWHKRIRQAFIKWNFAPLQSNPCIFVRSFNNNDFIYIALYVDDMLIAATTKQLVQDVISSLEEELRQKRLGAARLVQRYIEDIVERFGKIHAKANVNSCEVATKLRRGDEGEGIDTTVYPLYVSMGTRPDIVCIVGSLSRIW</sequence>
<gene>
    <name evidence="2" type="ORF">PHMEG_00012412</name>
</gene>
<evidence type="ECO:0000313" key="2">
    <source>
        <dbReference type="EMBL" id="OWZ14156.1"/>
    </source>
</evidence>
<dbReference type="InterPro" id="IPR013103">
    <property type="entry name" value="RVT_2"/>
</dbReference>
<accession>A0A225W8V1</accession>
<name>A0A225W8V1_9STRA</name>
<protein>
    <submittedName>
        <fullName evidence="2">Reverse transcriptase</fullName>
    </submittedName>
</protein>
<evidence type="ECO:0000259" key="1">
    <source>
        <dbReference type="Pfam" id="PF07727"/>
    </source>
</evidence>
<dbReference type="SUPFAM" id="SSF56672">
    <property type="entry name" value="DNA/RNA polymerases"/>
    <property type="match status" value="1"/>
</dbReference>
<keyword evidence="3" id="KW-1185">Reference proteome</keyword>
<dbReference type="AlphaFoldDB" id="A0A225W8V1"/>
<feature type="domain" description="Reverse transcriptase Ty1/copia-type" evidence="1">
    <location>
        <begin position="16"/>
        <end position="194"/>
    </location>
</feature>
<keyword evidence="2" id="KW-0808">Transferase</keyword>
<keyword evidence="2" id="KW-0695">RNA-directed DNA polymerase</keyword>
<keyword evidence="2" id="KW-0548">Nucleotidyltransferase</keyword>
<dbReference type="EMBL" id="NBNE01001402">
    <property type="protein sequence ID" value="OWZ14156.1"/>
    <property type="molecule type" value="Genomic_DNA"/>
</dbReference>
<evidence type="ECO:0000313" key="3">
    <source>
        <dbReference type="Proteomes" id="UP000198211"/>
    </source>
</evidence>
<reference evidence="3" key="1">
    <citation type="submission" date="2017-03" db="EMBL/GenBank/DDBJ databases">
        <title>Phytopthora megakarya and P. palmivora, two closely related causual agents of cacao black pod achieved similar genome size and gene model numbers by different mechanisms.</title>
        <authorList>
            <person name="Ali S."/>
            <person name="Shao J."/>
            <person name="Larry D.J."/>
            <person name="Kronmiller B."/>
            <person name="Shen D."/>
            <person name="Strem M.D."/>
            <person name="Melnick R.L."/>
            <person name="Guiltinan M.J."/>
            <person name="Tyler B.M."/>
            <person name="Meinhardt L.W."/>
            <person name="Bailey B.A."/>
        </authorList>
    </citation>
    <scope>NUCLEOTIDE SEQUENCE [LARGE SCALE GENOMIC DNA]</scope>
    <source>
        <strain evidence="3">zdho120</strain>
    </source>
</reference>
<dbReference type="InterPro" id="IPR043502">
    <property type="entry name" value="DNA/RNA_pol_sf"/>
</dbReference>
<dbReference type="OrthoDB" id="96667at2759"/>
<organism evidence="2 3">
    <name type="scientific">Phytophthora megakarya</name>
    <dbReference type="NCBI Taxonomy" id="4795"/>
    <lineage>
        <taxon>Eukaryota</taxon>
        <taxon>Sar</taxon>
        <taxon>Stramenopiles</taxon>
        <taxon>Oomycota</taxon>
        <taxon>Peronosporomycetes</taxon>
        <taxon>Peronosporales</taxon>
        <taxon>Peronosporaceae</taxon>
        <taxon>Phytophthora</taxon>
    </lineage>
</organism>
<dbReference type="Proteomes" id="UP000198211">
    <property type="component" value="Unassembled WGS sequence"/>
</dbReference>
<dbReference type="STRING" id="4795.A0A225W8V1"/>
<proteinExistence type="predicted"/>
<dbReference type="GO" id="GO:0003964">
    <property type="term" value="F:RNA-directed DNA polymerase activity"/>
    <property type="evidence" value="ECO:0007669"/>
    <property type="project" value="UniProtKB-KW"/>
</dbReference>